<dbReference type="RefSeq" id="WP_216714660.1">
    <property type="nucleotide sequence ID" value="NZ_JACVEL010000012.1"/>
</dbReference>
<keyword evidence="1" id="KW-0472">Membrane</keyword>
<accession>A0A8J6U2R9</accession>
<proteinExistence type="predicted"/>
<keyword evidence="1" id="KW-1133">Transmembrane helix</keyword>
<protein>
    <submittedName>
        <fullName evidence="2">Uncharacterized protein</fullName>
    </submittedName>
</protein>
<reference evidence="2" key="1">
    <citation type="submission" date="2020-09" db="EMBL/GenBank/DDBJ databases">
        <title>Taishania pollutisoli gen. nov., sp. nov., Isolated from Tetrabromobisphenol A-Contaminated Soil.</title>
        <authorList>
            <person name="Chen Q."/>
        </authorList>
    </citation>
    <scope>NUCLEOTIDE SEQUENCE</scope>
    <source>
        <strain evidence="2">CZZ-1</strain>
    </source>
</reference>
<keyword evidence="1" id="KW-0812">Transmembrane</keyword>
<name>A0A8J6U2R9_9FLAO</name>
<comment type="caution">
    <text evidence="2">The sequence shown here is derived from an EMBL/GenBank/DDBJ whole genome shotgun (WGS) entry which is preliminary data.</text>
</comment>
<dbReference type="AlphaFoldDB" id="A0A8J6U2R9"/>
<evidence type="ECO:0000313" key="2">
    <source>
        <dbReference type="EMBL" id="MBC9813615.1"/>
    </source>
</evidence>
<keyword evidence="3" id="KW-1185">Reference proteome</keyword>
<sequence length="183" mass="20457">MTIKGGVHTIREGITNQYVMPATILAFLAAIGFVYIGLLSILIAMVALALFLSVSGIEIDTRLLRYRKYKVIAGIKFGKWSPFTTNDSFQLWLSSESGRYMYTTYGTTPAFVAPTNFYNGNKSKSITYDLILVLATGEKHIVNDFFKYSTAKKALSVLESAGCATRDKIIEKLNENNKRSRRL</sequence>
<evidence type="ECO:0000313" key="3">
    <source>
        <dbReference type="Proteomes" id="UP000652681"/>
    </source>
</evidence>
<organism evidence="2 3">
    <name type="scientific">Taishania pollutisoli</name>
    <dbReference type="NCBI Taxonomy" id="2766479"/>
    <lineage>
        <taxon>Bacteria</taxon>
        <taxon>Pseudomonadati</taxon>
        <taxon>Bacteroidota</taxon>
        <taxon>Flavobacteriia</taxon>
        <taxon>Flavobacteriales</taxon>
        <taxon>Crocinitomicaceae</taxon>
        <taxon>Taishania</taxon>
    </lineage>
</organism>
<evidence type="ECO:0000256" key="1">
    <source>
        <dbReference type="SAM" id="Phobius"/>
    </source>
</evidence>
<dbReference type="EMBL" id="JACVEL010000012">
    <property type="protein sequence ID" value="MBC9813615.1"/>
    <property type="molecule type" value="Genomic_DNA"/>
</dbReference>
<gene>
    <name evidence="2" type="ORF">H9Y05_14155</name>
</gene>
<dbReference type="Proteomes" id="UP000652681">
    <property type="component" value="Unassembled WGS sequence"/>
</dbReference>
<feature type="transmembrane region" description="Helical" evidence="1">
    <location>
        <begin position="24"/>
        <end position="57"/>
    </location>
</feature>